<feature type="domain" description="RNA polymerase sigma factor 70 region 4 type 2" evidence="6">
    <location>
        <begin position="150"/>
        <end position="202"/>
    </location>
</feature>
<dbReference type="EMBL" id="HF951689">
    <property type="protein sequence ID" value="CCW34964.1"/>
    <property type="molecule type" value="Genomic_DNA"/>
</dbReference>
<dbReference type="GO" id="GO:0006352">
    <property type="term" value="P:DNA-templated transcription initiation"/>
    <property type="evidence" value="ECO:0007669"/>
    <property type="project" value="InterPro"/>
</dbReference>
<evidence type="ECO:0000256" key="5">
    <source>
        <dbReference type="ARBA" id="ARBA00023163"/>
    </source>
</evidence>
<keyword evidence="3" id="KW-0731">Sigma factor</keyword>
<dbReference type="AlphaFoldDB" id="S0ETV8"/>
<sequence>MSQQIDLIQANESRDESRRGLEKRLEALLPRLRQCIRRHLRYHEALGDLRPRELEPEDLVIETVARALKSSHLPETRLYPWLCAIAYRVVEEEVRRRRVEHRYVVRSLEEPLRVRDIDEAFDETRRRLLDLLPAPGPLPEEIVERHEFQRYLEHQLSRLPTGPALALLYHDVEGMSYKEVAALLETTPNRVRRWVAFARAQLASALVRDGWVEVKLPGQLFRMHETPSARTKEKWMAQARTLAEAKSA</sequence>
<dbReference type="Pfam" id="PF08281">
    <property type="entry name" value="Sigma70_r4_2"/>
    <property type="match status" value="1"/>
</dbReference>
<dbReference type="InterPro" id="IPR013325">
    <property type="entry name" value="RNA_pol_sigma_r2"/>
</dbReference>
<reference evidence="8" key="1">
    <citation type="submission" date="2013-03" db="EMBL/GenBank/DDBJ databases">
        <title>Genome sequence of Chthonomonas calidirosea, the first sequenced genome from the Armatimonadetes phylum (formally candidate division OP10).</title>
        <authorList>
            <person name="Lee K.C.Y."/>
            <person name="Morgan X.C."/>
            <person name="Dunfield P.F."/>
            <person name="Tamas I."/>
            <person name="Houghton K.M."/>
            <person name="Vyssotski M."/>
            <person name="Ryan J.L.J."/>
            <person name="Lagutin K."/>
            <person name="McDonald I.R."/>
            <person name="Stott M.B."/>
        </authorList>
    </citation>
    <scope>NUCLEOTIDE SEQUENCE [LARGE SCALE GENOMIC DNA]</scope>
    <source>
        <strain evidence="8">DSM 23976 / ICMP 18418 / T49</strain>
    </source>
</reference>
<keyword evidence="4" id="KW-0238">DNA-binding</keyword>
<dbReference type="InterPro" id="IPR039425">
    <property type="entry name" value="RNA_pol_sigma-70-like"/>
</dbReference>
<keyword evidence="5" id="KW-0804">Transcription</keyword>
<dbReference type="Gene3D" id="1.10.1740.10">
    <property type="match status" value="1"/>
</dbReference>
<evidence type="ECO:0000256" key="2">
    <source>
        <dbReference type="ARBA" id="ARBA00023015"/>
    </source>
</evidence>
<proteinExistence type="inferred from homology"/>
<dbReference type="GO" id="GO:0016987">
    <property type="term" value="F:sigma factor activity"/>
    <property type="evidence" value="ECO:0007669"/>
    <property type="project" value="UniProtKB-KW"/>
</dbReference>
<dbReference type="InterPro" id="IPR014284">
    <property type="entry name" value="RNA_pol_sigma-70_dom"/>
</dbReference>
<evidence type="ECO:0000313" key="8">
    <source>
        <dbReference type="Proteomes" id="UP000014227"/>
    </source>
</evidence>
<dbReference type="RefSeq" id="WP_016482509.1">
    <property type="nucleotide sequence ID" value="NC_021487.1"/>
</dbReference>
<evidence type="ECO:0000259" key="6">
    <source>
        <dbReference type="Pfam" id="PF08281"/>
    </source>
</evidence>
<dbReference type="PANTHER" id="PTHR43133:SF8">
    <property type="entry name" value="RNA POLYMERASE SIGMA FACTOR HI_1459-RELATED"/>
    <property type="match status" value="1"/>
</dbReference>
<dbReference type="PATRIC" id="fig|1303518.3.peg.1165"/>
<dbReference type="STRING" id="454171.CP488_00013"/>
<dbReference type="Proteomes" id="UP000014227">
    <property type="component" value="Chromosome I"/>
</dbReference>
<accession>S0ETV8</accession>
<dbReference type="InParanoid" id="S0ETV8"/>
<dbReference type="eggNOG" id="COG1595">
    <property type="taxonomic scope" value="Bacteria"/>
</dbReference>
<dbReference type="GO" id="GO:0003677">
    <property type="term" value="F:DNA binding"/>
    <property type="evidence" value="ECO:0007669"/>
    <property type="project" value="UniProtKB-KW"/>
</dbReference>
<evidence type="ECO:0000256" key="1">
    <source>
        <dbReference type="ARBA" id="ARBA00010641"/>
    </source>
</evidence>
<comment type="similarity">
    <text evidence="1">Belongs to the sigma-70 factor family. ECF subfamily.</text>
</comment>
<evidence type="ECO:0000313" key="7">
    <source>
        <dbReference type="EMBL" id="CCW34964.1"/>
    </source>
</evidence>
<dbReference type="SUPFAM" id="SSF88659">
    <property type="entry name" value="Sigma3 and sigma4 domains of RNA polymerase sigma factors"/>
    <property type="match status" value="1"/>
</dbReference>
<dbReference type="InterPro" id="IPR013324">
    <property type="entry name" value="RNA_pol_sigma_r3/r4-like"/>
</dbReference>
<keyword evidence="8" id="KW-1185">Reference proteome</keyword>
<dbReference type="InterPro" id="IPR036388">
    <property type="entry name" value="WH-like_DNA-bd_sf"/>
</dbReference>
<protein>
    <submittedName>
        <fullName evidence="7">RNA polymerase sigma factor, sigma-70 family</fullName>
    </submittedName>
</protein>
<evidence type="ECO:0000256" key="4">
    <source>
        <dbReference type="ARBA" id="ARBA00023125"/>
    </source>
</evidence>
<dbReference type="InterPro" id="IPR013249">
    <property type="entry name" value="RNA_pol_sigma70_r4_t2"/>
</dbReference>
<keyword evidence="2" id="KW-0805">Transcription regulation</keyword>
<dbReference type="HOGENOM" id="CLU_1118616_0_0_0"/>
<dbReference type="SUPFAM" id="SSF88946">
    <property type="entry name" value="Sigma2 domain of RNA polymerase sigma factors"/>
    <property type="match status" value="1"/>
</dbReference>
<dbReference type="PANTHER" id="PTHR43133">
    <property type="entry name" value="RNA POLYMERASE ECF-TYPE SIGMA FACTO"/>
    <property type="match status" value="1"/>
</dbReference>
<dbReference type="OrthoDB" id="8451797at2"/>
<gene>
    <name evidence="7" type="ORF">CCALI_01145</name>
</gene>
<name>S0ETV8_CHTCT</name>
<dbReference type="KEGG" id="ccz:CCALI_01145"/>
<organism evidence="7 8">
    <name type="scientific">Chthonomonas calidirosea (strain DSM 23976 / ICMP 18418 / T49)</name>
    <dbReference type="NCBI Taxonomy" id="1303518"/>
    <lineage>
        <taxon>Bacteria</taxon>
        <taxon>Bacillati</taxon>
        <taxon>Armatimonadota</taxon>
        <taxon>Chthonomonadia</taxon>
        <taxon>Chthonomonadales</taxon>
        <taxon>Chthonomonadaceae</taxon>
        <taxon>Chthonomonas</taxon>
    </lineage>
</organism>
<evidence type="ECO:0000256" key="3">
    <source>
        <dbReference type="ARBA" id="ARBA00023082"/>
    </source>
</evidence>
<dbReference type="NCBIfam" id="TIGR02937">
    <property type="entry name" value="sigma70-ECF"/>
    <property type="match status" value="1"/>
</dbReference>
<dbReference type="Gene3D" id="1.10.10.10">
    <property type="entry name" value="Winged helix-like DNA-binding domain superfamily/Winged helix DNA-binding domain"/>
    <property type="match status" value="1"/>
</dbReference>